<accession>A0ABU3BJ14</accession>
<dbReference type="PANTHER" id="PTHR11527">
    <property type="entry name" value="HEAT-SHOCK PROTEIN 20 FAMILY MEMBER"/>
    <property type="match status" value="1"/>
</dbReference>
<evidence type="ECO:0000256" key="1">
    <source>
        <dbReference type="PROSITE-ProRule" id="PRU00285"/>
    </source>
</evidence>
<gene>
    <name evidence="4" type="ORF">RM520_10955</name>
</gene>
<dbReference type="EMBL" id="JAVRHU010000003">
    <property type="protein sequence ID" value="MDT0622146.1"/>
    <property type="molecule type" value="Genomic_DNA"/>
</dbReference>
<keyword evidence="5" id="KW-1185">Reference proteome</keyword>
<dbReference type="InterPro" id="IPR031107">
    <property type="entry name" value="Small_HSP"/>
</dbReference>
<dbReference type="RefSeq" id="WP_311388042.1">
    <property type="nucleotide sequence ID" value="NZ_JAVRHU010000003.1"/>
</dbReference>
<evidence type="ECO:0000256" key="2">
    <source>
        <dbReference type="RuleBase" id="RU003616"/>
    </source>
</evidence>
<dbReference type="Pfam" id="PF00011">
    <property type="entry name" value="HSP20"/>
    <property type="match status" value="1"/>
</dbReference>
<evidence type="ECO:0000313" key="4">
    <source>
        <dbReference type="EMBL" id="MDT0622146.1"/>
    </source>
</evidence>
<evidence type="ECO:0000259" key="3">
    <source>
        <dbReference type="PROSITE" id="PS01031"/>
    </source>
</evidence>
<dbReference type="CDD" id="cd06464">
    <property type="entry name" value="ACD_sHsps-like"/>
    <property type="match status" value="1"/>
</dbReference>
<protein>
    <submittedName>
        <fullName evidence="4">Hsp20/alpha crystallin family protein</fullName>
    </submittedName>
</protein>
<feature type="domain" description="SHSP" evidence="3">
    <location>
        <begin position="28"/>
        <end position="141"/>
    </location>
</feature>
<proteinExistence type="inferred from homology"/>
<comment type="caution">
    <text evidence="4">The sequence shown here is derived from an EMBL/GenBank/DDBJ whole genome shotgun (WGS) entry which is preliminary data.</text>
</comment>
<reference evidence="4 5" key="1">
    <citation type="submission" date="2023-09" db="EMBL/GenBank/DDBJ databases">
        <authorList>
            <person name="Rey-Velasco X."/>
        </authorList>
    </citation>
    <scope>NUCLEOTIDE SEQUENCE [LARGE SCALE GENOMIC DNA]</scope>
    <source>
        <strain evidence="4 5">P007</strain>
    </source>
</reference>
<dbReference type="PROSITE" id="PS01031">
    <property type="entry name" value="SHSP"/>
    <property type="match status" value="1"/>
</dbReference>
<comment type="similarity">
    <text evidence="1 2">Belongs to the small heat shock protein (HSP20) family.</text>
</comment>
<dbReference type="InterPro" id="IPR002068">
    <property type="entry name" value="A-crystallin/Hsp20_dom"/>
</dbReference>
<dbReference type="SUPFAM" id="SSF49764">
    <property type="entry name" value="HSP20-like chaperones"/>
    <property type="match status" value="1"/>
</dbReference>
<organism evidence="4 5">
    <name type="scientific">Croceitalea vernalis</name>
    <dbReference type="NCBI Taxonomy" id="3075599"/>
    <lineage>
        <taxon>Bacteria</taxon>
        <taxon>Pseudomonadati</taxon>
        <taxon>Bacteroidota</taxon>
        <taxon>Flavobacteriia</taxon>
        <taxon>Flavobacteriales</taxon>
        <taxon>Flavobacteriaceae</taxon>
        <taxon>Croceitalea</taxon>
    </lineage>
</organism>
<dbReference type="Proteomes" id="UP001250662">
    <property type="component" value="Unassembled WGS sequence"/>
</dbReference>
<sequence length="141" mass="16121">MSLVKRNNLIFPSLMNDIFNPDWFGGIENMNHNIPAVNIKENDSDFVIELSVPGFQKDDFNIELDNDVLTISSDLKKVNENKDGKFTRKEFSHTSFKRAFTLPKTVDGGKINAQYESGILKLLVPKKEEALPKPKRLIEIR</sequence>
<dbReference type="InterPro" id="IPR008978">
    <property type="entry name" value="HSP20-like_chaperone"/>
</dbReference>
<name>A0ABU3BJ14_9FLAO</name>
<dbReference type="Gene3D" id="2.60.40.790">
    <property type="match status" value="1"/>
</dbReference>
<evidence type="ECO:0000313" key="5">
    <source>
        <dbReference type="Proteomes" id="UP001250662"/>
    </source>
</evidence>